<feature type="domain" description="FAD dependent oxidoreductase" evidence="1">
    <location>
        <begin position="42"/>
        <end position="424"/>
    </location>
</feature>
<proteinExistence type="predicted"/>
<evidence type="ECO:0000259" key="1">
    <source>
        <dbReference type="Pfam" id="PF01266"/>
    </source>
</evidence>
<accession>A0A1L7X2X2</accession>
<organism evidence="2 3">
    <name type="scientific">Phialocephala subalpina</name>
    <dbReference type="NCBI Taxonomy" id="576137"/>
    <lineage>
        <taxon>Eukaryota</taxon>
        <taxon>Fungi</taxon>
        <taxon>Dikarya</taxon>
        <taxon>Ascomycota</taxon>
        <taxon>Pezizomycotina</taxon>
        <taxon>Leotiomycetes</taxon>
        <taxon>Helotiales</taxon>
        <taxon>Mollisiaceae</taxon>
        <taxon>Phialocephala</taxon>
        <taxon>Phialocephala fortinii species complex</taxon>
    </lineage>
</organism>
<dbReference type="GO" id="GO:0005737">
    <property type="term" value="C:cytoplasm"/>
    <property type="evidence" value="ECO:0007669"/>
    <property type="project" value="TreeGrafter"/>
</dbReference>
<dbReference type="Gene3D" id="3.30.9.10">
    <property type="entry name" value="D-Amino Acid Oxidase, subunit A, domain 2"/>
    <property type="match status" value="1"/>
</dbReference>
<dbReference type="EMBL" id="FJOG01000013">
    <property type="protein sequence ID" value="CZR59370.1"/>
    <property type="molecule type" value="Genomic_DNA"/>
</dbReference>
<dbReference type="Proteomes" id="UP000184330">
    <property type="component" value="Unassembled WGS sequence"/>
</dbReference>
<protein>
    <submittedName>
        <fullName evidence="2">Related to oxidoreductase</fullName>
    </submittedName>
</protein>
<dbReference type="InterPro" id="IPR006076">
    <property type="entry name" value="FAD-dep_OxRdtase"/>
</dbReference>
<dbReference type="Gene3D" id="3.50.50.60">
    <property type="entry name" value="FAD/NAD(P)-binding domain"/>
    <property type="match status" value="1"/>
</dbReference>
<dbReference type="PANTHER" id="PTHR13847">
    <property type="entry name" value="SARCOSINE DEHYDROGENASE-RELATED"/>
    <property type="match status" value="1"/>
</dbReference>
<dbReference type="OrthoDB" id="429143at2759"/>
<dbReference type="AlphaFoldDB" id="A0A1L7X2X2"/>
<evidence type="ECO:0000313" key="3">
    <source>
        <dbReference type="Proteomes" id="UP000184330"/>
    </source>
</evidence>
<dbReference type="PANTHER" id="PTHR13847:SF279">
    <property type="entry name" value="FAD DEPENDENT OXIDOREDUCTASE DOMAIN-CONTAINING PROTEIN-RELATED"/>
    <property type="match status" value="1"/>
</dbReference>
<sequence length="464" mass="50715">MGSTEPISGPFPSKESLTSFWRTELHELDDHRSTPDLPSSCDVLIIGAGYAGITSAYHLLANEETAASPKPSVVLLEARQACSGATGRNGGHLRPSVYCRVSKWMKKYGLEAAEEIAQFEFDHLKAVADLVEKEKIDCDFKLSRSFDIHTETEEAAAAKEDYLKLKAAGIAKETIDDVVFYEGKEAEKVSGIKSCVACVETSAGQLWPYKLMTSLLAKTVSAGLNLQTYTPATSITPSPTTPGSWIVVTPRGNITAKKIIIATNGYTSALLPEYATKIYPAKGICCRIVCPPSFTVPKLPSTYVLRLGNGSGDYLIQRDDGSIIVGGARPNYFRDEPSWLGNVDDSTLIPNAAKYFDTYMQDNFSGWEDSGAYVERIWTGIMGYNSDELPWVGEVPGREGVYIAAGFEGHGMPVILLATKGVAEMVGRGKKFEDVGVPRMYRATRERLESKYNVLVNDERVKLP</sequence>
<dbReference type="STRING" id="576137.A0A1L7X2X2"/>
<dbReference type="SUPFAM" id="SSF51905">
    <property type="entry name" value="FAD/NAD(P)-binding domain"/>
    <property type="match status" value="1"/>
</dbReference>
<gene>
    <name evidence="2" type="ORF">PAC_09262</name>
</gene>
<reference evidence="2 3" key="1">
    <citation type="submission" date="2016-03" db="EMBL/GenBank/DDBJ databases">
        <authorList>
            <person name="Ploux O."/>
        </authorList>
    </citation>
    <scope>NUCLEOTIDE SEQUENCE [LARGE SCALE GENOMIC DNA]</scope>
    <source>
        <strain evidence="2 3">UAMH 11012</strain>
    </source>
</reference>
<evidence type="ECO:0000313" key="2">
    <source>
        <dbReference type="EMBL" id="CZR59370.1"/>
    </source>
</evidence>
<dbReference type="InterPro" id="IPR036188">
    <property type="entry name" value="FAD/NAD-bd_sf"/>
</dbReference>
<keyword evidence="3" id="KW-1185">Reference proteome</keyword>
<dbReference type="Pfam" id="PF01266">
    <property type="entry name" value="DAO"/>
    <property type="match status" value="1"/>
</dbReference>
<name>A0A1L7X2X2_9HELO</name>